<feature type="compositionally biased region" description="Polar residues" evidence="1">
    <location>
        <begin position="761"/>
        <end position="774"/>
    </location>
</feature>
<dbReference type="InterPro" id="IPR036397">
    <property type="entry name" value="RNaseH_sf"/>
</dbReference>
<comment type="caution">
    <text evidence="3">The sequence shown here is derived from an EMBL/GenBank/DDBJ whole genome shotgun (WGS) entry which is preliminary data.</text>
</comment>
<dbReference type="Gene3D" id="3.30.420.10">
    <property type="entry name" value="Ribonuclease H-like superfamily/Ribonuclease H"/>
    <property type="match status" value="1"/>
</dbReference>
<protein>
    <recommendedName>
        <fullName evidence="2">Integrase core domain-containing protein</fullName>
    </recommendedName>
</protein>
<accession>A0ABR3FCC0</accession>
<gene>
    <name evidence="3" type="ORF">V5O48_008995</name>
</gene>
<dbReference type="Pfam" id="PF24764">
    <property type="entry name" value="rva_4"/>
    <property type="match status" value="1"/>
</dbReference>
<dbReference type="SUPFAM" id="SSF53098">
    <property type="entry name" value="Ribonuclease H-like"/>
    <property type="match status" value="1"/>
</dbReference>
<evidence type="ECO:0000313" key="4">
    <source>
        <dbReference type="Proteomes" id="UP001465976"/>
    </source>
</evidence>
<dbReference type="PANTHER" id="PTHR46791:SF5">
    <property type="entry name" value="CLR5 DOMAIN-CONTAINING PROTEIN-RELATED"/>
    <property type="match status" value="1"/>
</dbReference>
<evidence type="ECO:0000256" key="1">
    <source>
        <dbReference type="SAM" id="MobiDB-lite"/>
    </source>
</evidence>
<reference evidence="3 4" key="1">
    <citation type="submission" date="2024-02" db="EMBL/GenBank/DDBJ databases">
        <title>A draft genome for the cacao thread blight pathogen Marasmius crinis-equi.</title>
        <authorList>
            <person name="Cohen S.P."/>
            <person name="Baruah I.K."/>
            <person name="Amoako-Attah I."/>
            <person name="Bukari Y."/>
            <person name="Meinhardt L.W."/>
            <person name="Bailey B.A."/>
        </authorList>
    </citation>
    <scope>NUCLEOTIDE SEQUENCE [LARGE SCALE GENOMIC DNA]</scope>
    <source>
        <strain evidence="3 4">GH-76</strain>
    </source>
</reference>
<organism evidence="3 4">
    <name type="scientific">Marasmius crinis-equi</name>
    <dbReference type="NCBI Taxonomy" id="585013"/>
    <lineage>
        <taxon>Eukaryota</taxon>
        <taxon>Fungi</taxon>
        <taxon>Dikarya</taxon>
        <taxon>Basidiomycota</taxon>
        <taxon>Agaricomycotina</taxon>
        <taxon>Agaricomycetes</taxon>
        <taxon>Agaricomycetidae</taxon>
        <taxon>Agaricales</taxon>
        <taxon>Marasmiineae</taxon>
        <taxon>Marasmiaceae</taxon>
        <taxon>Marasmius</taxon>
    </lineage>
</organism>
<sequence length="827" mass="93922">MSHSSSNLSNIRSNYTTLERNVVRALLTMRGDESQLRIEEQKCCRFFQDVEANRDAFEAEEYAQIAHNVNTMVNSLHDARYELSDLPDSRSIPVAYKVKMGTSGAPKITMDRDVLAAAVAIGVGPEKLRTLFGCSARTVRRRLLEYGLAEPGDPVCTTQRGPDGSKTVTHYTSGSPAMSVLSNEQLDRVVYSILEAFPKFGFRMLRGRLMADGHRVPRDRIRESYLRVNGALVNRFGSREVHRQRYHVAGANSLWHHDGQHGLIRYKLVIHCFVDGKSRMVTAIRVHNNNRASSVLNLFLEGVQNHGRPRRVRGDHGTENLRVAEWMEEQHGVDSYIWGRSVHNTRIERLWYDVTHHFGKKWRDFFSALEVHDGLNPNSPGHIWLLHHLFLFQVDLDAQEWAHSWNVHPMRLTRERDRSPREIFLFSQVRDGPRGISLQPSPPEEEVPDPATYGIDWEELDDRTLYEHYLRSEEHEESLSTHDDPGVPANLNHVPCEPPNCPFTGEQVRYMDDLLRREFDLHTRNLVIRRAIWRRALDDKNNDTYDSPPTLQHCLAARLPAVPIGAYISGYGKTDAWRLLNPNLHLNHTANGSLPYMAPRMSNDELDDVEVTEEMKRTFVAIFRLKATDDEKRAWAKRHAAEVPGFVLREFIISHMKITDAQFDTLNDLYTSNRKPGTGAVQVTGRKRKIQVLPDTAQAGAPLTRRPRNAPEPAETSYEPLEVSSPARRYEEPELAAPGLAYYTSTAPVGPSHSKACGEPSTVSTSTRDPSGPSTELPAALLQLRREIEDITADLRFRRASKEVAAGLYDQKALKLADIMDRFDVAG</sequence>
<proteinExistence type="predicted"/>
<feature type="region of interest" description="Disordered" evidence="1">
    <location>
        <begin position="693"/>
        <end position="729"/>
    </location>
</feature>
<evidence type="ECO:0000259" key="2">
    <source>
        <dbReference type="Pfam" id="PF24764"/>
    </source>
</evidence>
<dbReference type="InterPro" id="IPR058913">
    <property type="entry name" value="Integrase_dom_put"/>
</dbReference>
<feature type="domain" description="Integrase core" evidence="2">
    <location>
        <begin position="246"/>
        <end position="427"/>
    </location>
</feature>
<dbReference type="EMBL" id="JBAHYK010000560">
    <property type="protein sequence ID" value="KAL0572964.1"/>
    <property type="molecule type" value="Genomic_DNA"/>
</dbReference>
<dbReference type="Proteomes" id="UP001465976">
    <property type="component" value="Unassembled WGS sequence"/>
</dbReference>
<evidence type="ECO:0000313" key="3">
    <source>
        <dbReference type="EMBL" id="KAL0572964.1"/>
    </source>
</evidence>
<dbReference type="PANTHER" id="PTHR46791">
    <property type="entry name" value="EXPRESSED PROTEIN"/>
    <property type="match status" value="1"/>
</dbReference>
<name>A0ABR3FCC0_9AGAR</name>
<feature type="region of interest" description="Disordered" evidence="1">
    <location>
        <begin position="749"/>
        <end position="776"/>
    </location>
</feature>
<keyword evidence="4" id="KW-1185">Reference proteome</keyword>
<dbReference type="InterPro" id="IPR012337">
    <property type="entry name" value="RNaseH-like_sf"/>
</dbReference>